<proteinExistence type="predicted"/>
<dbReference type="ExpressionAtlas" id="A0A5K4ERY3">
    <property type="expression patterns" value="baseline"/>
</dbReference>
<dbReference type="WBParaSite" id="Smp_148760.3">
    <property type="protein sequence ID" value="Smp_148760.3"/>
    <property type="gene ID" value="Smp_148760"/>
</dbReference>
<dbReference type="InterPro" id="IPR029321">
    <property type="entry name" value="INTS2"/>
</dbReference>
<protein>
    <submittedName>
        <fullName evidence="1">Uncharacterized protein</fullName>
    </submittedName>
</protein>
<organism evidence="1">
    <name type="scientific">Schistosoma mansoni</name>
    <name type="common">Blood fluke</name>
    <dbReference type="NCBI Taxonomy" id="6183"/>
    <lineage>
        <taxon>Eukaryota</taxon>
        <taxon>Metazoa</taxon>
        <taxon>Spiralia</taxon>
        <taxon>Lophotrochozoa</taxon>
        <taxon>Platyhelminthes</taxon>
        <taxon>Trematoda</taxon>
        <taxon>Digenea</taxon>
        <taxon>Strigeidida</taxon>
        <taxon>Schistosomatoidea</taxon>
        <taxon>Schistosomatidae</taxon>
        <taxon>Schistosoma</taxon>
    </lineage>
</organism>
<sequence length="438" mass="49038">MSFSLNFLFSRCPSLLRLFLRILESSLLASRSYWAHRLVDRVQSVRGKTTNSTVYNTQSTTSMPATMMMLSSTNSGAPLSSSSIPSTNTDLLNQDTSSLTINYPKLIGSSKLITTDSGQQQQQQVNSISTVSLTTSSITTSPTSTSVNTTVSISNTLSSVQIFSESNTNISPSINNEECERLCTNMLLTQDSTIIQLLLEYCLPTEDEKKLESEISILREIRITICTFIHSLFIAQPVLAEIIVWQTYPRALIPISAQAIPSLHICLDTVIDVFRMSGDYSKMVFCLDLVSHLAQHYNIQATLDRAAFMIDSLYHFLTVVVSVEERSSLLYECLSPLLRLGSAFPNLAPIIARLLLSVGLMINSTLSDDSRSQLYCQLETLRSNSYSDNNQMDNQLMIELTLNERNEFCLLKIMSILNKLVYQCSAQRHLYYTPRLIN</sequence>
<dbReference type="AlphaFoldDB" id="A0A5K4ERY3"/>
<name>A0A5K4ERY3_SCHMA</name>
<dbReference type="PANTHER" id="PTHR28608:SF1">
    <property type="entry name" value="INTEGRATOR COMPLEX SUBUNIT 2"/>
    <property type="match status" value="1"/>
</dbReference>
<dbReference type="InParanoid" id="A0A5K4ERY3"/>
<dbReference type="GO" id="GO:0032039">
    <property type="term" value="C:integrator complex"/>
    <property type="evidence" value="ECO:0007669"/>
    <property type="project" value="InterPro"/>
</dbReference>
<dbReference type="STRING" id="6183.A0A5K4ERY3"/>
<reference evidence="1" key="1">
    <citation type="submission" date="2019-11" db="UniProtKB">
        <authorList>
            <consortium name="WormBaseParasite"/>
        </authorList>
    </citation>
    <scope>IDENTIFICATION</scope>
    <source>
        <strain evidence="1">Puerto Rican</strain>
    </source>
</reference>
<dbReference type="GO" id="GO:0034472">
    <property type="term" value="P:snRNA 3'-end processing"/>
    <property type="evidence" value="ECO:0007669"/>
    <property type="project" value="TreeGrafter"/>
</dbReference>
<evidence type="ECO:0000313" key="1">
    <source>
        <dbReference type="WBParaSite" id="Smp_148760.3"/>
    </source>
</evidence>
<dbReference type="Pfam" id="PF14750">
    <property type="entry name" value="INTS2"/>
    <property type="match status" value="1"/>
</dbReference>
<accession>A0A5K4ERY3</accession>
<dbReference type="PANTHER" id="PTHR28608">
    <property type="entry name" value="INTEGRATOR COMPLEX SUBUNIT 2"/>
    <property type="match status" value="1"/>
</dbReference>